<dbReference type="SUPFAM" id="SSF69255">
    <property type="entry name" value="gp5 N-terminal domain-like"/>
    <property type="match status" value="1"/>
</dbReference>
<feature type="domain" description="Gp5/Type VI secretion system Vgr protein OB-fold" evidence="2">
    <location>
        <begin position="421"/>
        <end position="486"/>
    </location>
</feature>
<protein>
    <submittedName>
        <fullName evidence="5">Rhs element Vgr protein</fullName>
    </submittedName>
</protein>
<organism evidence="5 6">
    <name type="scientific">Paraburkholderia bannensis</name>
    <dbReference type="NCBI Taxonomy" id="765414"/>
    <lineage>
        <taxon>Bacteria</taxon>
        <taxon>Pseudomonadati</taxon>
        <taxon>Pseudomonadota</taxon>
        <taxon>Betaproteobacteria</taxon>
        <taxon>Burkholderiales</taxon>
        <taxon>Burkholderiaceae</taxon>
        <taxon>Paraburkholderia</taxon>
    </lineage>
</organism>
<feature type="domain" description="DUF2345" evidence="3">
    <location>
        <begin position="657"/>
        <end position="803"/>
    </location>
</feature>
<evidence type="ECO:0000259" key="2">
    <source>
        <dbReference type="Pfam" id="PF04717"/>
    </source>
</evidence>
<dbReference type="Gene3D" id="4.10.220.110">
    <property type="match status" value="1"/>
</dbReference>
<comment type="similarity">
    <text evidence="1">Belongs to the VgrG protein family.</text>
</comment>
<dbReference type="Pfam" id="PF10106">
    <property type="entry name" value="DUF2345"/>
    <property type="match status" value="1"/>
</dbReference>
<comment type="caution">
    <text evidence="5">The sequence shown here is derived from an EMBL/GenBank/DDBJ whole genome shotgun (WGS) entry which is preliminary data.</text>
</comment>
<dbReference type="SUPFAM" id="SSF69279">
    <property type="entry name" value="Phage tail proteins"/>
    <property type="match status" value="2"/>
</dbReference>
<dbReference type="Pfam" id="PF04717">
    <property type="entry name" value="Phage_base_V"/>
    <property type="match status" value="1"/>
</dbReference>
<evidence type="ECO:0000313" key="5">
    <source>
        <dbReference type="EMBL" id="MBB6106185.1"/>
    </source>
</evidence>
<reference evidence="5 6" key="1">
    <citation type="submission" date="2020-08" db="EMBL/GenBank/DDBJ databases">
        <title>Above-ground endophytic microbial communities from plants in different locations in the United States.</title>
        <authorList>
            <person name="Frank C."/>
        </authorList>
    </citation>
    <scope>NUCLEOTIDE SEQUENCE [LARGE SCALE GENOMIC DNA]</scope>
    <source>
        <strain evidence="5 6">WP4_2_2</strain>
    </source>
</reference>
<dbReference type="InterPro" id="IPR006531">
    <property type="entry name" value="Gp5/Vgr_OB"/>
</dbReference>
<evidence type="ECO:0000259" key="4">
    <source>
        <dbReference type="Pfam" id="PF13296"/>
    </source>
</evidence>
<dbReference type="Gene3D" id="2.30.110.50">
    <property type="match status" value="1"/>
</dbReference>
<dbReference type="EMBL" id="JACHBW010000023">
    <property type="protein sequence ID" value="MBB6106185.1"/>
    <property type="molecule type" value="Genomic_DNA"/>
</dbReference>
<proteinExistence type="inferred from homology"/>
<feature type="domain" description="Putative type VI secretion system Rhs element associated Vgr" evidence="4">
    <location>
        <begin position="518"/>
        <end position="623"/>
    </location>
</feature>
<evidence type="ECO:0000313" key="6">
    <source>
        <dbReference type="Proteomes" id="UP000571554"/>
    </source>
</evidence>
<evidence type="ECO:0000256" key="1">
    <source>
        <dbReference type="ARBA" id="ARBA00005558"/>
    </source>
</evidence>
<dbReference type="Proteomes" id="UP000571554">
    <property type="component" value="Unassembled WGS sequence"/>
</dbReference>
<dbReference type="InterPro" id="IPR018769">
    <property type="entry name" value="VgrG2_DUF2345"/>
</dbReference>
<name>A0A7W9WUA3_9BURK</name>
<keyword evidence="6" id="KW-1185">Reference proteome</keyword>
<dbReference type="NCBIfam" id="TIGR03361">
    <property type="entry name" value="VI_Rhs_Vgr"/>
    <property type="match status" value="1"/>
</dbReference>
<dbReference type="Pfam" id="PF05954">
    <property type="entry name" value="Phage_GPD"/>
    <property type="match status" value="1"/>
</dbReference>
<evidence type="ECO:0000259" key="3">
    <source>
        <dbReference type="Pfam" id="PF10106"/>
    </source>
</evidence>
<dbReference type="SUPFAM" id="SSF69349">
    <property type="entry name" value="Phage fibre proteins"/>
    <property type="match status" value="1"/>
</dbReference>
<dbReference type="InterPro" id="IPR006533">
    <property type="entry name" value="T6SS_Vgr_RhsGE"/>
</dbReference>
<dbReference type="Pfam" id="PF13296">
    <property type="entry name" value="T6SS_Vgr"/>
    <property type="match status" value="1"/>
</dbReference>
<dbReference type="AlphaFoldDB" id="A0A7W9WUA3"/>
<dbReference type="Gene3D" id="2.40.50.230">
    <property type="entry name" value="Gp5 N-terminal domain"/>
    <property type="match status" value="1"/>
</dbReference>
<dbReference type="InterPro" id="IPR017847">
    <property type="entry name" value="T6SS_RhsGE_Vgr_subset"/>
</dbReference>
<accession>A0A7W9WUA3</accession>
<dbReference type="InterPro" id="IPR037026">
    <property type="entry name" value="Vgr_OB-fold_dom_sf"/>
</dbReference>
<gene>
    <name evidence="5" type="ORF">F4827_006056</name>
</gene>
<dbReference type="Gene3D" id="3.55.50.10">
    <property type="entry name" value="Baseplate protein-like domains"/>
    <property type="match status" value="1"/>
</dbReference>
<dbReference type="RefSeq" id="WP_183730972.1">
    <property type="nucleotide sequence ID" value="NZ_JACHBW010000023.1"/>
</dbReference>
<sequence>MTDLSAFAQGTFFMQDKRLLALSFPHNDPPSAVDSYGRRRAFTLVVERLVAHEGLGIDFRFELTLLGNEAGVTLDDMLGKLLAVSLVRPDGGMRYFCGYCTEFSLVGSDGSIAQYRAVLRPWSEFLKTRINNRLFLGQSLQQQISTVLADYPTLAPAWEWRVRGADPSRTMNVQGGGLGESDWNYLVRHLEAVGYLYWWEHGEQGMRLVIGDDSTVQCDPVDGVSTQIRFQSHGGPAEEDAISSWSGKRALSAGSYSATAFDFKSACATHVQIPTLHTPGVAPAGDHHEYVGHYGFSKDDHSGDAVARLRMEEIEAASQRFEAEGNHHGILPGRWFELADHFSSTSARAQDSQFLIVEARHEAANNYLQADGRKPEYRNRFEALRRATPWRPGRGLNSTPLYIQAPQTATIAGTSDAGSVDVDEYGRVRVIFHWDRALQQSARIRVASGWAGGEKGMVAHPRVGSEAVLMFLDGNPDRPLVTATTYNGNRMPPWSLPDQHVLTGLRSRELSGDSGNQAGGRSNHILLDDTAQQLQLKLRSDTDASELTLGHNVRIDDTQGRTDQRARGFELRTDAHGAVRAAKGLLITSEARPEARAHATDMGETLTRLDKAQDLHGTLSGSAHEVKAQESGDQDAVRDALKTQNESLRGSGGNPQQGEFPEFAQPHLTLASPAGIETTTAGSTHVASDRHIALTSGEHTSIAAGQSMLVSAHDAVRVAAFEKGIKLVAAAADIDIEALKNSINVLAKLDVKVDANRITLTAKEEVLINGGTSYTRWNSEGITHGTNGAFTTHAASHSFIGPDSLPVPAQALPGSACAPCMVNAASMASPFAAKA</sequence>
<dbReference type="NCBIfam" id="TIGR01646">
    <property type="entry name" value="vgr_GE"/>
    <property type="match status" value="1"/>
</dbReference>
<dbReference type="InterPro" id="IPR028244">
    <property type="entry name" value="T6SS_Rhs_Vgr_dom"/>
</dbReference>